<dbReference type="RefSeq" id="WP_376800958.1">
    <property type="nucleotide sequence ID" value="NZ_DBNB01000038.1"/>
</dbReference>
<dbReference type="Gene3D" id="3.40.50.720">
    <property type="entry name" value="NAD(P)-binding Rossmann-like Domain"/>
    <property type="match status" value="1"/>
</dbReference>
<evidence type="ECO:0000256" key="10">
    <source>
        <dbReference type="ARBA" id="ARBA00023167"/>
    </source>
</evidence>
<dbReference type="PANTHER" id="PTHR43331:SF1">
    <property type="entry name" value="HOMOSERINE DEHYDROGENASE"/>
    <property type="match status" value="1"/>
</dbReference>
<organism evidence="16 17">
    <name type="scientific">Candidatus Raskinella chloraquaticus</name>
    <dbReference type="NCBI Taxonomy" id="1951219"/>
    <lineage>
        <taxon>Bacteria</taxon>
        <taxon>Pseudomonadati</taxon>
        <taxon>Pseudomonadota</taxon>
        <taxon>Alphaproteobacteria</taxon>
        <taxon>Hyphomicrobiales</taxon>
        <taxon>Phreatobacteraceae</taxon>
        <taxon>Candidatus Raskinella</taxon>
    </lineage>
</organism>
<keyword evidence="14" id="KW-0812">Transmembrane</keyword>
<evidence type="ECO:0000256" key="3">
    <source>
        <dbReference type="ARBA" id="ARBA00006753"/>
    </source>
</evidence>
<dbReference type="InterPro" id="IPR001342">
    <property type="entry name" value="HDH_cat"/>
</dbReference>
<keyword evidence="14" id="KW-0472">Membrane</keyword>
<dbReference type="GO" id="GO:0050661">
    <property type="term" value="F:NADP binding"/>
    <property type="evidence" value="ECO:0007669"/>
    <property type="project" value="InterPro"/>
</dbReference>
<dbReference type="PROSITE" id="PS51671">
    <property type="entry name" value="ACT"/>
    <property type="match status" value="1"/>
</dbReference>
<reference evidence="16 17" key="1">
    <citation type="journal article" date="2017" name="Water Res.">
        <title>Comammox in drinking water systems.</title>
        <authorList>
            <person name="Wang Y."/>
            <person name="Ma L."/>
            <person name="Mao Y."/>
            <person name="Jiang X."/>
            <person name="Xia Y."/>
            <person name="Yu K."/>
            <person name="Li B."/>
            <person name="Zhang T."/>
        </authorList>
    </citation>
    <scope>NUCLEOTIDE SEQUENCE [LARGE SCALE GENOMIC DNA]</scope>
    <source>
        <strain evidence="16">SG_bin8</strain>
    </source>
</reference>
<comment type="pathway">
    <text evidence="1">Amino-acid biosynthesis; L-threonine biosynthesis; L-threonine from L-aspartate: step 3/5.</text>
</comment>
<dbReference type="SUPFAM" id="SSF51735">
    <property type="entry name" value="NAD(P)-binding Rossmann-fold domains"/>
    <property type="match status" value="1"/>
</dbReference>
<keyword evidence="7" id="KW-0791">Threonine biosynthesis</keyword>
<keyword evidence="14" id="KW-1133">Transmembrane helix</keyword>
<dbReference type="InterPro" id="IPR045865">
    <property type="entry name" value="ACT-like_dom_sf"/>
</dbReference>
<dbReference type="Gene3D" id="3.30.360.10">
    <property type="entry name" value="Dihydrodipicolinate Reductase, domain 2"/>
    <property type="match status" value="1"/>
</dbReference>
<evidence type="ECO:0000259" key="15">
    <source>
        <dbReference type="PROSITE" id="PS51671"/>
    </source>
</evidence>
<evidence type="ECO:0000256" key="8">
    <source>
        <dbReference type="ARBA" id="ARBA00022857"/>
    </source>
</evidence>
<feature type="binding site" evidence="12">
    <location>
        <position position="108"/>
    </location>
    <ligand>
        <name>NADPH</name>
        <dbReference type="ChEBI" id="CHEBI:57783"/>
    </ligand>
</feature>
<dbReference type="Proteomes" id="UP000192872">
    <property type="component" value="Unassembled WGS sequence"/>
</dbReference>
<dbReference type="CDD" id="cd04881">
    <property type="entry name" value="ACT_HSDH-Hom"/>
    <property type="match status" value="1"/>
</dbReference>
<evidence type="ECO:0000256" key="2">
    <source>
        <dbReference type="ARBA" id="ARBA00005062"/>
    </source>
</evidence>
<accession>A0A1W9I1B6</accession>
<evidence type="ECO:0000256" key="11">
    <source>
        <dbReference type="PIRSR" id="PIRSR000098-1"/>
    </source>
</evidence>
<feature type="transmembrane region" description="Helical" evidence="14">
    <location>
        <begin position="6"/>
        <end position="25"/>
    </location>
</feature>
<evidence type="ECO:0000256" key="5">
    <source>
        <dbReference type="ARBA" id="ARBA00013376"/>
    </source>
</evidence>
<evidence type="ECO:0000256" key="14">
    <source>
        <dbReference type="SAM" id="Phobius"/>
    </source>
</evidence>
<dbReference type="FunFam" id="3.30.360.10:FF:000005">
    <property type="entry name" value="Homoserine dehydrogenase"/>
    <property type="match status" value="1"/>
</dbReference>
<dbReference type="InterPro" id="IPR005106">
    <property type="entry name" value="Asp/hSer_DH_NAD-bd"/>
</dbReference>
<dbReference type="EC" id="1.1.1.3" evidence="4"/>
<dbReference type="PROSITE" id="PS01042">
    <property type="entry name" value="HOMOSER_DHGENASE"/>
    <property type="match status" value="1"/>
</dbReference>
<dbReference type="GO" id="GO:0009086">
    <property type="term" value="P:methionine biosynthetic process"/>
    <property type="evidence" value="ECO:0007669"/>
    <property type="project" value="UniProtKB-KW"/>
</dbReference>
<comment type="pathway">
    <text evidence="2">Amino-acid biosynthesis; L-methionine biosynthesis via de novo pathway; L-homoserine from L-aspartate: step 3/3.</text>
</comment>
<feature type="binding site" evidence="12">
    <location>
        <position position="193"/>
    </location>
    <ligand>
        <name>L-homoserine</name>
        <dbReference type="ChEBI" id="CHEBI:57476"/>
    </ligand>
</feature>
<dbReference type="GO" id="GO:0004412">
    <property type="term" value="F:homoserine dehydrogenase activity"/>
    <property type="evidence" value="ECO:0007669"/>
    <property type="project" value="UniProtKB-EC"/>
</dbReference>
<dbReference type="SUPFAM" id="SSF55347">
    <property type="entry name" value="Glyceraldehyde-3-phosphate dehydrogenase-like, C-terminal domain"/>
    <property type="match status" value="1"/>
</dbReference>
<evidence type="ECO:0000313" key="16">
    <source>
        <dbReference type="EMBL" id="OQW53204.1"/>
    </source>
</evidence>
<dbReference type="STRING" id="1827387.A4S15_05370"/>
<protein>
    <recommendedName>
        <fullName evidence="5">Homoserine dehydrogenase</fullName>
        <ecNumber evidence="4">1.1.1.3</ecNumber>
    </recommendedName>
</protein>
<dbReference type="InterPro" id="IPR019811">
    <property type="entry name" value="HDH_CS"/>
</dbReference>
<dbReference type="EMBL" id="LWDL01000010">
    <property type="protein sequence ID" value="OQW53204.1"/>
    <property type="molecule type" value="Genomic_DNA"/>
</dbReference>
<evidence type="ECO:0000256" key="9">
    <source>
        <dbReference type="ARBA" id="ARBA00023002"/>
    </source>
</evidence>
<name>A0A1W9I1B6_9HYPH</name>
<evidence type="ECO:0000313" key="17">
    <source>
        <dbReference type="Proteomes" id="UP000192872"/>
    </source>
</evidence>
<feature type="binding site" evidence="12">
    <location>
        <begin position="11"/>
        <end position="18"/>
    </location>
    <ligand>
        <name>NADP(+)</name>
        <dbReference type="ChEBI" id="CHEBI:58349"/>
    </ligand>
</feature>
<evidence type="ECO:0000256" key="4">
    <source>
        <dbReference type="ARBA" id="ARBA00013213"/>
    </source>
</evidence>
<evidence type="ECO:0000256" key="12">
    <source>
        <dbReference type="PIRSR" id="PIRSR000098-2"/>
    </source>
</evidence>
<keyword evidence="9" id="KW-0560">Oxidoreductase</keyword>
<evidence type="ECO:0000256" key="1">
    <source>
        <dbReference type="ARBA" id="ARBA00005056"/>
    </source>
</evidence>
<proteinExistence type="inferred from homology"/>
<dbReference type="Pfam" id="PF00742">
    <property type="entry name" value="Homoserine_dh"/>
    <property type="match status" value="1"/>
</dbReference>
<dbReference type="InterPro" id="IPR016204">
    <property type="entry name" value="HDH"/>
</dbReference>
<keyword evidence="6" id="KW-0028">Amino-acid biosynthesis</keyword>
<dbReference type="AlphaFoldDB" id="A0A1W9I1B6"/>
<dbReference type="GO" id="GO:0009088">
    <property type="term" value="P:threonine biosynthetic process"/>
    <property type="evidence" value="ECO:0007669"/>
    <property type="project" value="UniProtKB-UniPathway"/>
</dbReference>
<feature type="active site" description="Proton donor" evidence="11">
    <location>
        <position position="208"/>
    </location>
</feature>
<keyword evidence="10" id="KW-0486">Methionine biosynthesis</keyword>
<dbReference type="InterPro" id="IPR036291">
    <property type="entry name" value="NAD(P)-bd_dom_sf"/>
</dbReference>
<evidence type="ECO:0000256" key="7">
    <source>
        <dbReference type="ARBA" id="ARBA00022697"/>
    </source>
</evidence>
<dbReference type="NCBIfam" id="NF004976">
    <property type="entry name" value="PRK06349.1"/>
    <property type="match status" value="1"/>
</dbReference>
<dbReference type="UniPathway" id="UPA00050">
    <property type="reaction ID" value="UER00063"/>
</dbReference>
<dbReference type="PIRSF" id="PIRSF000098">
    <property type="entry name" value="Homoser_dehydrog"/>
    <property type="match status" value="1"/>
</dbReference>
<evidence type="ECO:0000256" key="13">
    <source>
        <dbReference type="RuleBase" id="RU004171"/>
    </source>
</evidence>
<dbReference type="PANTHER" id="PTHR43331">
    <property type="entry name" value="HOMOSERINE DEHYDROGENASE"/>
    <property type="match status" value="1"/>
</dbReference>
<dbReference type="Pfam" id="PF03447">
    <property type="entry name" value="NAD_binding_3"/>
    <property type="match status" value="1"/>
</dbReference>
<feature type="domain" description="ACT" evidence="15">
    <location>
        <begin position="352"/>
        <end position="433"/>
    </location>
</feature>
<dbReference type="Gene3D" id="3.30.70.260">
    <property type="match status" value="1"/>
</dbReference>
<gene>
    <name evidence="16" type="ORF">A4S15_05370</name>
</gene>
<keyword evidence="8 12" id="KW-0521">NADP</keyword>
<comment type="caution">
    <text evidence="16">The sequence shown here is derived from an EMBL/GenBank/DDBJ whole genome shotgun (WGS) entry which is preliminary data.</text>
</comment>
<comment type="similarity">
    <text evidence="3 13">Belongs to the homoserine dehydrogenase family.</text>
</comment>
<evidence type="ECO:0000256" key="6">
    <source>
        <dbReference type="ARBA" id="ARBA00022605"/>
    </source>
</evidence>
<sequence>MARKEIGIGIAGIGTVGAAVARLLMSNRERLAESAGASLAVRAVSGRDQSLPRSFDTSLVRWFDDPVALANAPGVDMVVELIGGAEGVAHDTVRAALNAKKPVVTANKALIAAHGLELAALAEQSNVSLAFEAAVAGGVPIIKTLREGLVGNHPRRVVGILNGTCNYILTRMESDGLSFGECLAAAQALGYAEADPGFDIDGHDSAHKLAILASLAFGTRIAPEAVYVEGIRSITSADIKAAADLGYRIKLLGVARRTDSGIEQRVHPTMVPAKAAIAQVDGVLNAVSIDGDLVRTLLLVGPGAGGEATASAVLADIVDVARGIITPPFGRPAKLMRPYEQAEMRAHEGGYYVRLAVNDRPGAFAAIATRMAEARISLESIVQRGRAGREGAPIDEPQPVILITYETTEAAIRQALEAIERDGHIVGPPQMIRIEKL</sequence>
<dbReference type="UniPathway" id="UPA00051">
    <property type="reaction ID" value="UER00465"/>
</dbReference>
<dbReference type="InterPro" id="IPR002912">
    <property type="entry name" value="ACT_dom"/>
</dbReference>
<dbReference type="SUPFAM" id="SSF55021">
    <property type="entry name" value="ACT-like"/>
    <property type="match status" value="1"/>
</dbReference>